<comment type="caution">
    <text evidence="3">The sequence shown here is derived from an EMBL/GenBank/DDBJ whole genome shotgun (WGS) entry which is preliminary data.</text>
</comment>
<sequence>MHLVTYISTALMAVGMVHATRRPKFNVSEPKATNPQAQGACNTTQGGEQACGPNGSEAWFNTGLETDEGWQPPYLNVSSVVTISLDDFWKGVGKRCYDYRPNLVLPGREYNINPVILAALALQESDCDSLHRGYGLTRCVNRNCPKGSSNNDKCQYPLEINGQCAARNLRQWLDGSNGNILVALGKWDSWFIAGSGLNRNKGFTAEYPCSDEGKVQNALRRDQSPPNLSWLHDTLNGWFQGHNMSGPAKDLRGRFADRGNCTN</sequence>
<gene>
    <name evidence="3" type="ORF">LEL_07703</name>
</gene>
<reference evidence="3 4" key="1">
    <citation type="journal article" date="2016" name="Genome Biol. Evol.">
        <title>Divergent and convergent evolution of fungal pathogenicity.</title>
        <authorList>
            <person name="Shang Y."/>
            <person name="Xiao G."/>
            <person name="Zheng P."/>
            <person name="Cen K."/>
            <person name="Zhan S."/>
            <person name="Wang C."/>
        </authorList>
    </citation>
    <scope>NUCLEOTIDE SEQUENCE [LARGE SCALE GENOMIC DNA]</scope>
    <source>
        <strain evidence="3 4">RCEF 1005</strain>
    </source>
</reference>
<feature type="chain" id="PRO_5007897030" evidence="2">
    <location>
        <begin position="20"/>
        <end position="263"/>
    </location>
</feature>
<protein>
    <submittedName>
        <fullName evidence="3">Extracellular soluble lytic transglycosylase</fullName>
    </submittedName>
</protein>
<dbReference type="OrthoDB" id="2537480at2759"/>
<evidence type="ECO:0000256" key="2">
    <source>
        <dbReference type="SAM" id="SignalP"/>
    </source>
</evidence>
<dbReference type="Proteomes" id="UP000076881">
    <property type="component" value="Unassembled WGS sequence"/>
</dbReference>
<dbReference type="AlphaFoldDB" id="A0A168FWQ3"/>
<keyword evidence="2" id="KW-0732">Signal</keyword>
<proteinExistence type="predicted"/>
<feature type="signal peptide" evidence="2">
    <location>
        <begin position="1"/>
        <end position="19"/>
    </location>
</feature>
<evidence type="ECO:0000313" key="3">
    <source>
        <dbReference type="EMBL" id="OAA75715.1"/>
    </source>
</evidence>
<name>A0A168FWQ3_CORDF</name>
<feature type="region of interest" description="Disordered" evidence="1">
    <location>
        <begin position="27"/>
        <end position="47"/>
    </location>
</feature>
<evidence type="ECO:0000256" key="1">
    <source>
        <dbReference type="SAM" id="MobiDB-lite"/>
    </source>
</evidence>
<dbReference type="EMBL" id="AZHF01000005">
    <property type="protein sequence ID" value="OAA75715.1"/>
    <property type="molecule type" value="Genomic_DNA"/>
</dbReference>
<feature type="compositionally biased region" description="Polar residues" evidence="1">
    <location>
        <begin position="31"/>
        <end position="47"/>
    </location>
</feature>
<accession>A0A168FWQ3</accession>
<evidence type="ECO:0000313" key="4">
    <source>
        <dbReference type="Proteomes" id="UP000076881"/>
    </source>
</evidence>
<keyword evidence="4" id="KW-1185">Reference proteome</keyword>
<organism evidence="3 4">
    <name type="scientific">Akanthomyces lecanii RCEF 1005</name>
    <dbReference type="NCBI Taxonomy" id="1081108"/>
    <lineage>
        <taxon>Eukaryota</taxon>
        <taxon>Fungi</taxon>
        <taxon>Dikarya</taxon>
        <taxon>Ascomycota</taxon>
        <taxon>Pezizomycotina</taxon>
        <taxon>Sordariomycetes</taxon>
        <taxon>Hypocreomycetidae</taxon>
        <taxon>Hypocreales</taxon>
        <taxon>Cordycipitaceae</taxon>
        <taxon>Akanthomyces</taxon>
        <taxon>Cordyceps confragosa</taxon>
    </lineage>
</organism>